<feature type="domain" description="DUF287" evidence="1">
    <location>
        <begin position="44"/>
        <end position="81"/>
    </location>
</feature>
<sequence length="88" mass="9823">MHFRENVPCEDQCPRMCKGRFKDSSTKGFGLGDIYKGLGNSTEISSILVAKGEELDLMAEIMGEEDDLKYDMVVDGWTTILANDETIL</sequence>
<dbReference type="AlphaFoldDB" id="A0ABD1C5C6"/>
<proteinExistence type="predicted"/>
<dbReference type="EMBL" id="JBANAX010000049">
    <property type="protein sequence ID" value="KAL1224669.1"/>
    <property type="molecule type" value="Genomic_DNA"/>
</dbReference>
<evidence type="ECO:0000313" key="3">
    <source>
        <dbReference type="Proteomes" id="UP001558713"/>
    </source>
</evidence>
<name>A0ABD1C5C6_CARAN</name>
<evidence type="ECO:0000313" key="2">
    <source>
        <dbReference type="EMBL" id="KAL1224669.1"/>
    </source>
</evidence>
<keyword evidence="3" id="KW-1185">Reference proteome</keyword>
<organism evidence="2 3">
    <name type="scientific">Cardamine amara subsp. amara</name>
    <dbReference type="NCBI Taxonomy" id="228776"/>
    <lineage>
        <taxon>Eukaryota</taxon>
        <taxon>Viridiplantae</taxon>
        <taxon>Streptophyta</taxon>
        <taxon>Embryophyta</taxon>
        <taxon>Tracheophyta</taxon>
        <taxon>Spermatophyta</taxon>
        <taxon>Magnoliopsida</taxon>
        <taxon>eudicotyledons</taxon>
        <taxon>Gunneridae</taxon>
        <taxon>Pentapetalae</taxon>
        <taxon>rosids</taxon>
        <taxon>malvids</taxon>
        <taxon>Brassicales</taxon>
        <taxon>Brassicaceae</taxon>
        <taxon>Cardamineae</taxon>
        <taxon>Cardamine</taxon>
    </lineage>
</organism>
<dbReference type="InterPro" id="IPR005048">
    <property type="entry name" value="DUF287"/>
</dbReference>
<comment type="caution">
    <text evidence="2">The sequence shown here is derived from an EMBL/GenBank/DDBJ whole genome shotgun (WGS) entry which is preliminary data.</text>
</comment>
<protein>
    <recommendedName>
        <fullName evidence="1">DUF287 domain-containing protein</fullName>
    </recommendedName>
</protein>
<dbReference type="Proteomes" id="UP001558713">
    <property type="component" value="Unassembled WGS sequence"/>
</dbReference>
<evidence type="ECO:0000259" key="1">
    <source>
        <dbReference type="Pfam" id="PF03384"/>
    </source>
</evidence>
<reference evidence="2 3" key="1">
    <citation type="submission" date="2024-04" db="EMBL/GenBank/DDBJ databases">
        <title>Genome assembly C_amara_ONT_v2.</title>
        <authorList>
            <person name="Yant L."/>
            <person name="Moore C."/>
            <person name="Slenker M."/>
        </authorList>
    </citation>
    <scope>NUCLEOTIDE SEQUENCE [LARGE SCALE GENOMIC DNA]</scope>
    <source>
        <tissue evidence="2">Leaf</tissue>
    </source>
</reference>
<dbReference type="Pfam" id="PF03384">
    <property type="entry name" value="DUF287"/>
    <property type="match status" value="1"/>
</dbReference>
<accession>A0ABD1C5C6</accession>
<gene>
    <name evidence="2" type="ORF">V5N11_001109</name>
</gene>